<organism evidence="1 2">
    <name type="scientific">Nephila pilipes</name>
    <name type="common">Giant wood spider</name>
    <name type="synonym">Nephila maculata</name>
    <dbReference type="NCBI Taxonomy" id="299642"/>
    <lineage>
        <taxon>Eukaryota</taxon>
        <taxon>Metazoa</taxon>
        <taxon>Ecdysozoa</taxon>
        <taxon>Arthropoda</taxon>
        <taxon>Chelicerata</taxon>
        <taxon>Arachnida</taxon>
        <taxon>Araneae</taxon>
        <taxon>Araneomorphae</taxon>
        <taxon>Entelegynae</taxon>
        <taxon>Araneoidea</taxon>
        <taxon>Nephilidae</taxon>
        <taxon>Nephila</taxon>
    </lineage>
</organism>
<dbReference type="Proteomes" id="UP000887013">
    <property type="component" value="Unassembled WGS sequence"/>
</dbReference>
<dbReference type="AlphaFoldDB" id="A0A8X6Q1Y9"/>
<sequence>MVALEICFCKRAPRFERKRQHATAAHPPRYGEDRRELDGLLNDGVLPGFGPHSFERTIKRSQLGVKNEETRSWRII</sequence>
<comment type="caution">
    <text evidence="1">The sequence shown here is derived from an EMBL/GenBank/DDBJ whole genome shotgun (WGS) entry which is preliminary data.</text>
</comment>
<protein>
    <submittedName>
        <fullName evidence="1">Uncharacterized protein</fullName>
    </submittedName>
</protein>
<proteinExistence type="predicted"/>
<dbReference type="EMBL" id="BMAW01076385">
    <property type="protein sequence ID" value="GFU01274.1"/>
    <property type="molecule type" value="Genomic_DNA"/>
</dbReference>
<evidence type="ECO:0000313" key="2">
    <source>
        <dbReference type="Proteomes" id="UP000887013"/>
    </source>
</evidence>
<evidence type="ECO:0000313" key="1">
    <source>
        <dbReference type="EMBL" id="GFU01274.1"/>
    </source>
</evidence>
<accession>A0A8X6Q1Y9</accession>
<reference evidence="1" key="1">
    <citation type="submission" date="2020-08" db="EMBL/GenBank/DDBJ databases">
        <title>Multicomponent nature underlies the extraordinary mechanical properties of spider dragline silk.</title>
        <authorList>
            <person name="Kono N."/>
            <person name="Nakamura H."/>
            <person name="Mori M."/>
            <person name="Yoshida Y."/>
            <person name="Ohtoshi R."/>
            <person name="Malay A.D."/>
            <person name="Moran D.A.P."/>
            <person name="Tomita M."/>
            <person name="Numata K."/>
            <person name="Arakawa K."/>
        </authorList>
    </citation>
    <scope>NUCLEOTIDE SEQUENCE</scope>
</reference>
<name>A0A8X6Q1Y9_NEPPI</name>
<gene>
    <name evidence="1" type="ORF">NPIL_24031</name>
</gene>
<keyword evidence="2" id="KW-1185">Reference proteome</keyword>